<protein>
    <submittedName>
        <fullName evidence="2">Uncharacterized protein</fullName>
    </submittedName>
</protein>
<accession>A0A0N1H4V9</accession>
<evidence type="ECO:0000313" key="2">
    <source>
        <dbReference type="EMBL" id="KPI40506.1"/>
    </source>
</evidence>
<keyword evidence="3" id="KW-1185">Reference proteome</keyword>
<comment type="caution">
    <text evidence="2">The sequence shown here is derived from an EMBL/GenBank/DDBJ whole genome shotgun (WGS) entry which is preliminary data.</text>
</comment>
<evidence type="ECO:0000313" key="3">
    <source>
        <dbReference type="Proteomes" id="UP000038010"/>
    </source>
</evidence>
<evidence type="ECO:0000256" key="1">
    <source>
        <dbReference type="SAM" id="MobiDB-lite"/>
    </source>
</evidence>
<feature type="compositionally biased region" description="Polar residues" evidence="1">
    <location>
        <begin position="184"/>
        <end position="204"/>
    </location>
</feature>
<dbReference type="Proteomes" id="UP000038010">
    <property type="component" value="Unassembled WGS sequence"/>
</dbReference>
<dbReference type="RefSeq" id="XP_018000469.1">
    <property type="nucleotide sequence ID" value="XM_018148158.1"/>
</dbReference>
<reference evidence="2 3" key="1">
    <citation type="submission" date="2015-06" db="EMBL/GenBank/DDBJ databases">
        <title>Draft genome of the ant-associated black yeast Phialophora attae CBS 131958.</title>
        <authorList>
            <person name="Moreno L.F."/>
            <person name="Stielow B.J."/>
            <person name="de Hoog S."/>
            <person name="Vicente V.A."/>
            <person name="Weiss V.A."/>
            <person name="de Vries M."/>
            <person name="Cruz L.M."/>
            <person name="Souza E.M."/>
        </authorList>
    </citation>
    <scope>NUCLEOTIDE SEQUENCE [LARGE SCALE GENOMIC DNA]</scope>
    <source>
        <strain evidence="2 3">CBS 131958</strain>
    </source>
</reference>
<feature type="region of interest" description="Disordered" evidence="1">
    <location>
        <begin position="179"/>
        <end position="208"/>
    </location>
</feature>
<proteinExistence type="predicted"/>
<gene>
    <name evidence="2" type="ORF">AB675_7767</name>
</gene>
<dbReference type="AlphaFoldDB" id="A0A0N1H4V9"/>
<name>A0A0N1H4V9_9EURO</name>
<dbReference type="GeneID" id="28740038"/>
<sequence>MGDVFDSRQSQYTDFLLQHYGASLYICQKMLAYICISSPSTAILCRLPLNVMKSLIHIGVALLLLAQLLGDETGSARHGAFWVAIMEAWKYRTQHSGDTQRSGNERASPSGYFVISPHLPQTVNTVIKQQLQSCTDPFIWTTSDGNRFEWRIDQEGFVRRDWWDVSKWKSEAAIENVNADPGESTYSAQNQEGKSETELTTESEPAQAIPDSLWDEAISWEEVQASDISVLELSRD</sequence>
<dbReference type="VEuPathDB" id="FungiDB:AB675_7767"/>
<dbReference type="EMBL" id="LFJN01000012">
    <property type="protein sequence ID" value="KPI40506.1"/>
    <property type="molecule type" value="Genomic_DNA"/>
</dbReference>
<organism evidence="2 3">
    <name type="scientific">Cyphellophora attinorum</name>
    <dbReference type="NCBI Taxonomy" id="1664694"/>
    <lineage>
        <taxon>Eukaryota</taxon>
        <taxon>Fungi</taxon>
        <taxon>Dikarya</taxon>
        <taxon>Ascomycota</taxon>
        <taxon>Pezizomycotina</taxon>
        <taxon>Eurotiomycetes</taxon>
        <taxon>Chaetothyriomycetidae</taxon>
        <taxon>Chaetothyriales</taxon>
        <taxon>Cyphellophoraceae</taxon>
        <taxon>Cyphellophora</taxon>
    </lineage>
</organism>